<dbReference type="PROSITE" id="PS50862">
    <property type="entry name" value="AA_TRNA_LIGASE_II"/>
    <property type="match status" value="1"/>
</dbReference>
<dbReference type="GO" id="GO:0004821">
    <property type="term" value="F:histidine-tRNA ligase activity"/>
    <property type="evidence" value="ECO:0007669"/>
    <property type="project" value="UniProtKB-UniRule"/>
</dbReference>
<reference evidence="10 11" key="1">
    <citation type="journal article" date="2016" name="Nat. Commun.">
        <title>Thousands of microbial genomes shed light on interconnected biogeochemical processes in an aquifer system.</title>
        <authorList>
            <person name="Anantharaman K."/>
            <person name="Brown C.T."/>
            <person name="Hug L.A."/>
            <person name="Sharon I."/>
            <person name="Castelle C.J."/>
            <person name="Probst A.J."/>
            <person name="Thomas B.C."/>
            <person name="Singh A."/>
            <person name="Wilkins M.J."/>
            <person name="Karaoz U."/>
            <person name="Brodie E.L."/>
            <person name="Williams K.H."/>
            <person name="Hubbard S.S."/>
            <person name="Banfield J.F."/>
        </authorList>
    </citation>
    <scope>NUCLEOTIDE SEQUENCE [LARGE SCALE GENOMIC DNA]</scope>
</reference>
<dbReference type="Gene3D" id="3.40.50.800">
    <property type="entry name" value="Anticodon-binding domain"/>
    <property type="match status" value="1"/>
</dbReference>
<keyword evidence="7" id="KW-0963">Cytoplasm</keyword>
<gene>
    <name evidence="7" type="primary">hisS</name>
    <name evidence="10" type="ORF">A3H68_02420</name>
</gene>
<dbReference type="InterPro" id="IPR015807">
    <property type="entry name" value="His-tRNA-ligase"/>
</dbReference>
<evidence type="ECO:0000256" key="3">
    <source>
        <dbReference type="ARBA" id="ARBA00022840"/>
    </source>
</evidence>
<dbReference type="GO" id="GO:0006427">
    <property type="term" value="P:histidyl-tRNA aminoacylation"/>
    <property type="evidence" value="ECO:0007669"/>
    <property type="project" value="UniProtKB-UniRule"/>
</dbReference>
<comment type="subunit">
    <text evidence="7">Homodimer.</text>
</comment>
<dbReference type="AlphaFoldDB" id="A0A1G2P2K2"/>
<dbReference type="SUPFAM" id="SSF52954">
    <property type="entry name" value="Class II aaRS ABD-related"/>
    <property type="match status" value="1"/>
</dbReference>
<dbReference type="Pfam" id="PF03129">
    <property type="entry name" value="HGTP_anticodon"/>
    <property type="match status" value="1"/>
</dbReference>
<dbReference type="InterPro" id="IPR045864">
    <property type="entry name" value="aa-tRNA-synth_II/BPL/LPL"/>
</dbReference>
<dbReference type="NCBIfam" id="TIGR00442">
    <property type="entry name" value="hisS"/>
    <property type="match status" value="1"/>
</dbReference>
<feature type="binding site" evidence="8">
    <location>
        <begin position="283"/>
        <end position="284"/>
    </location>
    <ligand>
        <name>L-histidine</name>
        <dbReference type="ChEBI" id="CHEBI:57595"/>
    </ligand>
</feature>
<dbReference type="Pfam" id="PF13393">
    <property type="entry name" value="tRNA-synt_His"/>
    <property type="match status" value="1"/>
</dbReference>
<keyword evidence="7 10" id="KW-0436">Ligase</keyword>
<feature type="binding site" evidence="8">
    <location>
        <position position="130"/>
    </location>
    <ligand>
        <name>L-histidine</name>
        <dbReference type="ChEBI" id="CHEBI:57595"/>
    </ligand>
</feature>
<feature type="domain" description="Aminoacyl-transfer RNA synthetases class-II family profile" evidence="9">
    <location>
        <begin position="24"/>
        <end position="336"/>
    </location>
</feature>
<evidence type="ECO:0000256" key="1">
    <source>
        <dbReference type="ARBA" id="ARBA00008226"/>
    </source>
</evidence>
<comment type="caution">
    <text evidence="10">The sequence shown here is derived from an EMBL/GenBank/DDBJ whole genome shotgun (WGS) entry which is preliminary data.</text>
</comment>
<dbReference type="PANTHER" id="PTHR11476:SF7">
    <property type="entry name" value="HISTIDINE--TRNA LIGASE"/>
    <property type="match status" value="1"/>
</dbReference>
<evidence type="ECO:0000259" key="9">
    <source>
        <dbReference type="PROSITE" id="PS50862"/>
    </source>
</evidence>
<dbReference type="InterPro" id="IPR006195">
    <property type="entry name" value="aa-tRNA-synth_II"/>
</dbReference>
<dbReference type="EMBL" id="MHSH01000015">
    <property type="protein sequence ID" value="OHA41939.1"/>
    <property type="molecule type" value="Genomic_DNA"/>
</dbReference>
<dbReference type="InterPro" id="IPR036621">
    <property type="entry name" value="Anticodon-bd_dom_sf"/>
</dbReference>
<evidence type="ECO:0000256" key="8">
    <source>
        <dbReference type="PIRSR" id="PIRSR001549-1"/>
    </source>
</evidence>
<keyword evidence="5 7" id="KW-0030">Aminoacyl-tRNA synthetase</keyword>
<keyword evidence="3 7" id="KW-0067">ATP-binding</keyword>
<dbReference type="Gene3D" id="3.30.930.10">
    <property type="entry name" value="Bira Bifunctional Protein, Domain 2"/>
    <property type="match status" value="1"/>
</dbReference>
<dbReference type="HAMAP" id="MF_00127">
    <property type="entry name" value="His_tRNA_synth"/>
    <property type="match status" value="1"/>
</dbReference>
<sequence>MSKYINPELAGGFRDYLPEDMIPRQRMFDTIRGVFERFGFVPLDTPGLEKEEILTGGDPNFRMQIFRAGLRAGEEGLALRFDLTVPLARVISAYGDKLEKPFKRYQIGKVWRGEKPQAGRFREFVQFDADIVGSNKTSADAEIIALMYETLVALGLSRFVIKVNNRKILNGLPSFVGLEQTSNAEVLRTIDKLDKIGWEGVKMELVEKLNLGDSQTDKLKRFIDIRSDSQEETLARLAGLGADSSSIEEGSNELREIISHVKSLGVPDQMWRIDLSVARGLGYYTGPVFETTLTGISEIGSVFSGGRFDDLVARFGERSVPATGASVGVDRLFAAMDKLGLIKKEKTVTQVLVLNFDDQAEDYCQRIVALLRSNKVRSELYLGKENSLKGQLTYATKQAVPVVIIAGGTEKTKQVAQIKDMAKRRQVETPFARITDIVKTVLTF</sequence>
<evidence type="ECO:0000256" key="2">
    <source>
        <dbReference type="ARBA" id="ARBA00022741"/>
    </source>
</evidence>
<evidence type="ECO:0000256" key="6">
    <source>
        <dbReference type="ARBA" id="ARBA00047639"/>
    </source>
</evidence>
<dbReference type="Proteomes" id="UP000176429">
    <property type="component" value="Unassembled WGS sequence"/>
</dbReference>
<accession>A0A1G2P2K2</accession>
<dbReference type="GO" id="GO:0005524">
    <property type="term" value="F:ATP binding"/>
    <property type="evidence" value="ECO:0007669"/>
    <property type="project" value="UniProtKB-UniRule"/>
</dbReference>
<comment type="subcellular location">
    <subcellularLocation>
        <location evidence="7">Cytoplasm</location>
    </subcellularLocation>
</comment>
<feature type="binding site" evidence="8">
    <location>
        <position position="126"/>
    </location>
    <ligand>
        <name>L-histidine</name>
        <dbReference type="ChEBI" id="CHEBI:57595"/>
    </ligand>
</feature>
<dbReference type="CDD" id="cd00773">
    <property type="entry name" value="HisRS-like_core"/>
    <property type="match status" value="1"/>
</dbReference>
<feature type="binding site" evidence="8">
    <location>
        <position position="279"/>
    </location>
    <ligand>
        <name>L-histidine</name>
        <dbReference type="ChEBI" id="CHEBI:57595"/>
    </ligand>
</feature>
<dbReference type="EC" id="6.1.1.21" evidence="7"/>
<name>A0A1G2P2K2_9BACT</name>
<evidence type="ECO:0000256" key="5">
    <source>
        <dbReference type="ARBA" id="ARBA00023146"/>
    </source>
</evidence>
<evidence type="ECO:0000313" key="10">
    <source>
        <dbReference type="EMBL" id="OHA41939.1"/>
    </source>
</evidence>
<comment type="catalytic activity">
    <reaction evidence="6 7">
        <text>tRNA(His) + L-histidine + ATP = L-histidyl-tRNA(His) + AMP + diphosphate + H(+)</text>
        <dbReference type="Rhea" id="RHEA:17313"/>
        <dbReference type="Rhea" id="RHEA-COMP:9665"/>
        <dbReference type="Rhea" id="RHEA-COMP:9689"/>
        <dbReference type="ChEBI" id="CHEBI:15378"/>
        <dbReference type="ChEBI" id="CHEBI:30616"/>
        <dbReference type="ChEBI" id="CHEBI:33019"/>
        <dbReference type="ChEBI" id="CHEBI:57595"/>
        <dbReference type="ChEBI" id="CHEBI:78442"/>
        <dbReference type="ChEBI" id="CHEBI:78527"/>
        <dbReference type="ChEBI" id="CHEBI:456215"/>
        <dbReference type="EC" id="6.1.1.21"/>
    </reaction>
</comment>
<proteinExistence type="inferred from homology"/>
<dbReference type="PIRSF" id="PIRSF001549">
    <property type="entry name" value="His-tRNA_synth"/>
    <property type="match status" value="1"/>
</dbReference>
<dbReference type="PANTHER" id="PTHR11476">
    <property type="entry name" value="HISTIDYL-TRNA SYNTHETASE"/>
    <property type="match status" value="1"/>
</dbReference>
<dbReference type="InterPro" id="IPR041715">
    <property type="entry name" value="HisRS-like_core"/>
</dbReference>
<keyword evidence="4 7" id="KW-0648">Protein biosynthesis</keyword>
<dbReference type="SUPFAM" id="SSF55681">
    <property type="entry name" value="Class II aaRS and biotin synthetases"/>
    <property type="match status" value="1"/>
</dbReference>
<dbReference type="GO" id="GO:0005737">
    <property type="term" value="C:cytoplasm"/>
    <property type="evidence" value="ECO:0007669"/>
    <property type="project" value="UniProtKB-SubCell"/>
</dbReference>
<feature type="binding site" evidence="8">
    <location>
        <begin position="82"/>
        <end position="84"/>
    </location>
    <ligand>
        <name>L-histidine</name>
        <dbReference type="ChEBI" id="CHEBI:57595"/>
    </ligand>
</feature>
<dbReference type="InterPro" id="IPR004516">
    <property type="entry name" value="HisRS/HisZ"/>
</dbReference>
<evidence type="ECO:0000256" key="4">
    <source>
        <dbReference type="ARBA" id="ARBA00022917"/>
    </source>
</evidence>
<comment type="similarity">
    <text evidence="1 7">Belongs to the class-II aminoacyl-tRNA synthetase family.</text>
</comment>
<organism evidence="10 11">
    <name type="scientific">Candidatus Taylorbacteria bacterium RIFCSPLOWO2_02_FULL_46_40</name>
    <dbReference type="NCBI Taxonomy" id="1802329"/>
    <lineage>
        <taxon>Bacteria</taxon>
        <taxon>Candidatus Tayloriibacteriota</taxon>
    </lineage>
</organism>
<protein>
    <recommendedName>
        <fullName evidence="7">Histidine--tRNA ligase</fullName>
        <ecNumber evidence="7">6.1.1.21</ecNumber>
    </recommendedName>
    <alternativeName>
        <fullName evidence="7">Histidyl-tRNA synthetase</fullName>
        <shortName evidence="7">HisRS</shortName>
    </alternativeName>
</protein>
<evidence type="ECO:0000256" key="7">
    <source>
        <dbReference type="HAMAP-Rule" id="MF_00127"/>
    </source>
</evidence>
<evidence type="ECO:0000313" key="11">
    <source>
        <dbReference type="Proteomes" id="UP000176429"/>
    </source>
</evidence>
<feature type="binding site" evidence="8">
    <location>
        <position position="112"/>
    </location>
    <ligand>
        <name>L-histidine</name>
        <dbReference type="ChEBI" id="CHEBI:57595"/>
    </ligand>
</feature>
<dbReference type="InterPro" id="IPR004154">
    <property type="entry name" value="Anticodon-bd"/>
</dbReference>
<keyword evidence="2 7" id="KW-0547">Nucleotide-binding</keyword>